<dbReference type="Proteomes" id="UP000266292">
    <property type="component" value="Chromosome"/>
</dbReference>
<evidence type="ECO:0000313" key="1">
    <source>
        <dbReference type="EMBL" id="ARS34110.1"/>
    </source>
</evidence>
<name>A0A1X9YMK7_9BACT</name>
<dbReference type="STRING" id="709015.GCA_000472485_04360"/>
<dbReference type="RefSeq" id="WP_025609527.1">
    <property type="nucleotide sequence ID" value="NZ_CP021235.1"/>
</dbReference>
<dbReference type="EMBL" id="CP021235">
    <property type="protein sequence ID" value="ARS34110.1"/>
    <property type="molecule type" value="Genomic_DNA"/>
</dbReference>
<protein>
    <submittedName>
        <fullName evidence="1">Uncharacterized protein</fullName>
    </submittedName>
</protein>
<dbReference type="KEGG" id="pact:CA264_00890"/>
<reference evidence="2" key="1">
    <citation type="submission" date="2017-05" db="EMBL/GenBank/DDBJ databases">
        <authorList>
            <person name="Ray J."/>
            <person name="Price M."/>
            <person name="Deutschbauer A."/>
        </authorList>
    </citation>
    <scope>NUCLEOTIDE SEQUENCE [LARGE SCALE GENOMIC DNA]</scope>
    <source>
        <strain evidence="2">DSM 19842</strain>
    </source>
</reference>
<proteinExistence type="predicted"/>
<accession>A0A1X9YMK7</accession>
<keyword evidence="2" id="KW-1185">Reference proteome</keyword>
<dbReference type="AlphaFoldDB" id="A0A1X9YMK7"/>
<organism evidence="1 2">
    <name type="scientific">Pontibacter actiniarum</name>
    <dbReference type="NCBI Taxonomy" id="323450"/>
    <lineage>
        <taxon>Bacteria</taxon>
        <taxon>Pseudomonadati</taxon>
        <taxon>Bacteroidota</taxon>
        <taxon>Cytophagia</taxon>
        <taxon>Cytophagales</taxon>
        <taxon>Hymenobacteraceae</taxon>
        <taxon>Pontibacter</taxon>
    </lineage>
</organism>
<sequence length="97" mass="10884">MGASKEQRQTFYCSKNISKDSTYSFNIIKYGSLLIPVAFYENGTYTMKGDSIMFNVTAYGINDNALALQSKSLKREGSISGKRITLLDEKGEPYEVF</sequence>
<evidence type="ECO:0000313" key="2">
    <source>
        <dbReference type="Proteomes" id="UP000266292"/>
    </source>
</evidence>
<gene>
    <name evidence="1" type="ORF">CA264_00890</name>
</gene>